<dbReference type="InterPro" id="IPR002523">
    <property type="entry name" value="MgTranspt_CorA/ZnTranspt_ZntB"/>
</dbReference>
<evidence type="ECO:0000256" key="2">
    <source>
        <dbReference type="ARBA" id="ARBA00022692"/>
    </source>
</evidence>
<evidence type="ECO:0008006" key="8">
    <source>
        <dbReference type="Google" id="ProtNLM"/>
    </source>
</evidence>
<dbReference type="EMBL" id="ML987189">
    <property type="protein sequence ID" value="KAF2255886.1"/>
    <property type="molecule type" value="Genomic_DNA"/>
</dbReference>
<feature type="transmembrane region" description="Helical" evidence="5">
    <location>
        <begin position="461"/>
        <end position="480"/>
    </location>
</feature>
<evidence type="ECO:0000313" key="7">
    <source>
        <dbReference type="Proteomes" id="UP000800094"/>
    </source>
</evidence>
<evidence type="ECO:0000256" key="4">
    <source>
        <dbReference type="ARBA" id="ARBA00023136"/>
    </source>
</evidence>
<protein>
    <recommendedName>
        <fullName evidence="8">Cora-domain-containing protein</fullName>
    </recommendedName>
</protein>
<dbReference type="GO" id="GO:0046873">
    <property type="term" value="F:metal ion transmembrane transporter activity"/>
    <property type="evidence" value="ECO:0007669"/>
    <property type="project" value="InterPro"/>
</dbReference>
<dbReference type="OrthoDB" id="3231000at2759"/>
<dbReference type="SUPFAM" id="SSF144083">
    <property type="entry name" value="Magnesium transport protein CorA, transmembrane region"/>
    <property type="match status" value="1"/>
</dbReference>
<keyword evidence="7" id="KW-1185">Reference proteome</keyword>
<dbReference type="RefSeq" id="XP_033690890.1">
    <property type="nucleotide sequence ID" value="XM_033835044.1"/>
</dbReference>
<dbReference type="Proteomes" id="UP000800094">
    <property type="component" value="Unassembled WGS sequence"/>
</dbReference>
<keyword evidence="2 5" id="KW-0812">Transmembrane</keyword>
<organism evidence="6 7">
    <name type="scientific">Trematosphaeria pertusa</name>
    <dbReference type="NCBI Taxonomy" id="390896"/>
    <lineage>
        <taxon>Eukaryota</taxon>
        <taxon>Fungi</taxon>
        <taxon>Dikarya</taxon>
        <taxon>Ascomycota</taxon>
        <taxon>Pezizomycotina</taxon>
        <taxon>Dothideomycetes</taxon>
        <taxon>Pleosporomycetidae</taxon>
        <taxon>Pleosporales</taxon>
        <taxon>Massarineae</taxon>
        <taxon>Trematosphaeriaceae</taxon>
        <taxon>Trematosphaeria</taxon>
    </lineage>
</organism>
<evidence type="ECO:0000256" key="3">
    <source>
        <dbReference type="ARBA" id="ARBA00022989"/>
    </source>
</evidence>
<dbReference type="AlphaFoldDB" id="A0A6A6IZT8"/>
<reference evidence="6" key="1">
    <citation type="journal article" date="2020" name="Stud. Mycol.">
        <title>101 Dothideomycetes genomes: a test case for predicting lifestyles and emergence of pathogens.</title>
        <authorList>
            <person name="Haridas S."/>
            <person name="Albert R."/>
            <person name="Binder M."/>
            <person name="Bloem J."/>
            <person name="Labutti K."/>
            <person name="Salamov A."/>
            <person name="Andreopoulos B."/>
            <person name="Baker S."/>
            <person name="Barry K."/>
            <person name="Bills G."/>
            <person name="Bluhm B."/>
            <person name="Cannon C."/>
            <person name="Castanera R."/>
            <person name="Culley D."/>
            <person name="Daum C."/>
            <person name="Ezra D."/>
            <person name="Gonzalez J."/>
            <person name="Henrissat B."/>
            <person name="Kuo A."/>
            <person name="Liang C."/>
            <person name="Lipzen A."/>
            <person name="Lutzoni F."/>
            <person name="Magnuson J."/>
            <person name="Mondo S."/>
            <person name="Nolan M."/>
            <person name="Ohm R."/>
            <person name="Pangilinan J."/>
            <person name="Park H.-J."/>
            <person name="Ramirez L."/>
            <person name="Alfaro M."/>
            <person name="Sun H."/>
            <person name="Tritt A."/>
            <person name="Yoshinaga Y."/>
            <person name="Zwiers L.-H."/>
            <person name="Turgeon B."/>
            <person name="Goodwin S."/>
            <person name="Spatafora J."/>
            <person name="Crous P."/>
            <person name="Grigoriev I."/>
        </authorList>
    </citation>
    <scope>NUCLEOTIDE SEQUENCE</scope>
    <source>
        <strain evidence="6">CBS 122368</strain>
    </source>
</reference>
<dbReference type="InterPro" id="IPR045863">
    <property type="entry name" value="CorA_TM1_TM2"/>
</dbReference>
<dbReference type="GeneID" id="54588374"/>
<feature type="transmembrane region" description="Helical" evidence="5">
    <location>
        <begin position="429"/>
        <end position="449"/>
    </location>
</feature>
<accession>A0A6A6IZT8</accession>
<evidence type="ECO:0000256" key="5">
    <source>
        <dbReference type="SAM" id="Phobius"/>
    </source>
</evidence>
<evidence type="ECO:0000256" key="1">
    <source>
        <dbReference type="ARBA" id="ARBA00004141"/>
    </source>
</evidence>
<name>A0A6A6IZT8_9PLEO</name>
<proteinExistence type="predicted"/>
<keyword evidence="3 5" id="KW-1133">Transmembrane helix</keyword>
<sequence>MASKSAYHQHVDRISERKPSLAALCQFLSNANTVKGPCRIVRLDFLEGKEKPVAAELDYGGLCSTLLKDDIGKLADCDNDQGSTSSEKWEQIQGRILLVEDLDKRTIELLGQHLDIDPMFFASHLHLPWRDIQDREPEECTLPSQVKRQSFTNIHYHRPVLFDSMPPTGELSRHMNVDRKVVVTPISKDRYVGLVRHCASVLLRRRKTHWLGLVLVDRPTNDEYLYSAERGGPSKSISLPSRLLLGGYEDFLDSPPVGQEGAQGGRSLNRLGLLNDLRFYWCFQVPESFNPANPSLHALAYYPLRIVAAEWMKYAGIMYRAVKQFEYSTSVKDIRDELEKLNSDMRALQRWRRGSMSSEHKIEAIIRMLKAERPGVPPSSDSASLIEDFEYILATVQKLGRHLESMLPVVTSLVQIIDSRRSFDETANVSRLTIMALIFVPLAYISSLFSMSEQLGPGGPYFWVYFVVAIPLTVAVVLVAKLPLGMLERATCCVRWRRGSAQGTNVIDHKGLMKTEV</sequence>
<evidence type="ECO:0000313" key="6">
    <source>
        <dbReference type="EMBL" id="KAF2255886.1"/>
    </source>
</evidence>
<dbReference type="Gene3D" id="1.20.58.340">
    <property type="entry name" value="Magnesium transport protein CorA, transmembrane region"/>
    <property type="match status" value="1"/>
</dbReference>
<dbReference type="GO" id="GO:0016020">
    <property type="term" value="C:membrane"/>
    <property type="evidence" value="ECO:0007669"/>
    <property type="project" value="UniProtKB-SubCell"/>
</dbReference>
<keyword evidence="4 5" id="KW-0472">Membrane</keyword>
<dbReference type="Pfam" id="PF01544">
    <property type="entry name" value="CorA"/>
    <property type="match status" value="1"/>
</dbReference>
<gene>
    <name evidence="6" type="ORF">BU26DRAFT_598719</name>
</gene>
<comment type="subcellular location">
    <subcellularLocation>
        <location evidence="1">Membrane</location>
        <topology evidence="1">Multi-pass membrane protein</topology>
    </subcellularLocation>
</comment>